<evidence type="ECO:0000256" key="1">
    <source>
        <dbReference type="SAM" id="MobiDB-lite"/>
    </source>
</evidence>
<dbReference type="Ensembl" id="ENSMPUT00000009514.1">
    <property type="protein sequence ID" value="ENSMPUP00000009360.1"/>
    <property type="gene ID" value="ENSMPUG00000009435.1"/>
</dbReference>
<dbReference type="AlphaFoldDB" id="M3YDF3"/>
<feature type="compositionally biased region" description="Polar residues" evidence="1">
    <location>
        <begin position="83"/>
        <end position="96"/>
    </location>
</feature>
<feature type="region of interest" description="Disordered" evidence="1">
    <location>
        <begin position="1"/>
        <end position="96"/>
    </location>
</feature>
<dbReference type="InParanoid" id="M3YDF3"/>
<feature type="compositionally biased region" description="Basic and acidic residues" evidence="1">
    <location>
        <begin position="35"/>
        <end position="48"/>
    </location>
</feature>
<dbReference type="EMBL" id="AEYP01111760">
    <property type="status" value="NOT_ANNOTATED_CDS"/>
    <property type="molecule type" value="Genomic_DNA"/>
</dbReference>
<protein>
    <submittedName>
        <fullName evidence="2">Uncharacterized protein</fullName>
    </submittedName>
</protein>
<dbReference type="HOGENOM" id="CLU_2359147_0_0_1"/>
<reference evidence="2" key="1">
    <citation type="submission" date="2024-06" db="UniProtKB">
        <authorList>
            <consortium name="Ensembl"/>
        </authorList>
    </citation>
    <scope>IDENTIFICATION</scope>
</reference>
<feature type="compositionally biased region" description="Polar residues" evidence="1">
    <location>
        <begin position="19"/>
        <end position="34"/>
    </location>
</feature>
<sequence>MPGEPGSHPRSGLTPMGTWENTLGISRPSSGTRETAQDETGKPGEGNRRPAPVQAQLPQQGDARAFPSAGRGQSWSRMAAAAQHSNSLQNAATACT</sequence>
<organism evidence="2">
    <name type="scientific">Mustela putorius furo</name>
    <name type="common">European domestic ferret</name>
    <name type="synonym">Mustela furo</name>
    <dbReference type="NCBI Taxonomy" id="9669"/>
    <lineage>
        <taxon>Eukaryota</taxon>
        <taxon>Metazoa</taxon>
        <taxon>Chordata</taxon>
        <taxon>Craniata</taxon>
        <taxon>Vertebrata</taxon>
        <taxon>Euteleostomi</taxon>
        <taxon>Mammalia</taxon>
        <taxon>Eutheria</taxon>
        <taxon>Laurasiatheria</taxon>
        <taxon>Carnivora</taxon>
        <taxon>Caniformia</taxon>
        <taxon>Musteloidea</taxon>
        <taxon>Mustelidae</taxon>
        <taxon>Mustelinae</taxon>
        <taxon>Mustela</taxon>
    </lineage>
</organism>
<name>M3YDF3_MUSPF</name>
<evidence type="ECO:0000313" key="2">
    <source>
        <dbReference type="Ensembl" id="ENSMPUP00000009360.1"/>
    </source>
</evidence>
<accession>M3YDF3</accession>
<proteinExistence type="predicted"/>